<evidence type="ECO:0000313" key="1">
    <source>
        <dbReference type="EMBL" id="BDS07744.1"/>
    </source>
</evidence>
<dbReference type="KEGG" id="osu:NT6N_27840"/>
<proteinExistence type="predicted"/>
<sequence>MTYRYEITLLSQSRTERTLLTTIADAAELCGLETDIIEEFLHSGLVRGFKDSNDDIYFDQAGISRLRHIAYLRETEQTNLRTIRYIISLLDSLEAKEAEVRELRERLR</sequence>
<dbReference type="InterPro" id="IPR009061">
    <property type="entry name" value="DNA-bd_dom_put_sf"/>
</dbReference>
<dbReference type="Pfam" id="PF13591">
    <property type="entry name" value="MerR_2"/>
    <property type="match status" value="1"/>
</dbReference>
<dbReference type="AlphaFoldDB" id="A0AAT9FPB7"/>
<reference evidence="1" key="1">
    <citation type="submission" date="2024-07" db="EMBL/GenBank/DDBJ databases">
        <title>Complete genome sequence of Verrucomicrobiaceae bacterium NT6N.</title>
        <authorList>
            <person name="Huang C."/>
            <person name="Takami H."/>
            <person name="Hamasaki K."/>
        </authorList>
    </citation>
    <scope>NUCLEOTIDE SEQUENCE</scope>
    <source>
        <strain evidence="1">NT6N</strain>
    </source>
</reference>
<protein>
    <recommendedName>
        <fullName evidence="2">MerR family transcriptional regulator</fullName>
    </recommendedName>
</protein>
<gene>
    <name evidence="1" type="ORF">NT6N_27840</name>
</gene>
<dbReference type="SUPFAM" id="SSF46955">
    <property type="entry name" value="Putative DNA-binding domain"/>
    <property type="match status" value="1"/>
</dbReference>
<name>A0AAT9FPB7_9BACT</name>
<accession>A0AAT9FPB7</accession>
<dbReference type="Gene3D" id="1.10.1660.10">
    <property type="match status" value="1"/>
</dbReference>
<organism evidence="1">
    <name type="scientific">Oceaniferula spumae</name>
    <dbReference type="NCBI Taxonomy" id="2979115"/>
    <lineage>
        <taxon>Bacteria</taxon>
        <taxon>Pseudomonadati</taxon>
        <taxon>Verrucomicrobiota</taxon>
        <taxon>Verrucomicrobiia</taxon>
        <taxon>Verrucomicrobiales</taxon>
        <taxon>Verrucomicrobiaceae</taxon>
        <taxon>Oceaniferula</taxon>
    </lineage>
</organism>
<evidence type="ECO:0008006" key="2">
    <source>
        <dbReference type="Google" id="ProtNLM"/>
    </source>
</evidence>
<dbReference type="EMBL" id="AP026866">
    <property type="protein sequence ID" value="BDS07744.1"/>
    <property type="molecule type" value="Genomic_DNA"/>
</dbReference>